<proteinExistence type="inferred from homology"/>
<dbReference type="PANTHER" id="PTHR12149">
    <property type="entry name" value="FRUCTOSAMINE 3 KINASE-RELATED PROTEIN"/>
    <property type="match status" value="1"/>
</dbReference>
<evidence type="ECO:0000256" key="1">
    <source>
        <dbReference type="PIRNR" id="PIRNR006221"/>
    </source>
</evidence>
<accession>A0A147E808</accession>
<dbReference type="SUPFAM" id="SSF56112">
    <property type="entry name" value="Protein kinase-like (PK-like)"/>
    <property type="match status" value="1"/>
</dbReference>
<evidence type="ECO:0000313" key="2">
    <source>
        <dbReference type="EMBL" id="OAX52573.1"/>
    </source>
</evidence>
<dbReference type="InterPro" id="IPR011009">
    <property type="entry name" value="Kinase-like_dom_sf"/>
</dbReference>
<dbReference type="Pfam" id="PF03881">
    <property type="entry name" value="Fructosamin_kin"/>
    <property type="match status" value="1"/>
</dbReference>
<dbReference type="InterPro" id="IPR016477">
    <property type="entry name" value="Fructo-/Ketosamine-3-kinase"/>
</dbReference>
<dbReference type="PIRSF" id="PIRSF006221">
    <property type="entry name" value="Ketosamine-3-kinase"/>
    <property type="match status" value="1"/>
</dbReference>
<dbReference type="AlphaFoldDB" id="A0A147E808"/>
<protein>
    <recommendedName>
        <fullName evidence="4">Fructosamine kinase</fullName>
    </recommendedName>
</protein>
<keyword evidence="1" id="KW-0418">Kinase</keyword>
<dbReference type="GO" id="GO:0016301">
    <property type="term" value="F:kinase activity"/>
    <property type="evidence" value="ECO:0007669"/>
    <property type="project" value="UniProtKB-UniRule"/>
</dbReference>
<dbReference type="EMBL" id="LJBJ02000003">
    <property type="protein sequence ID" value="OAX52573.1"/>
    <property type="molecule type" value="Genomic_DNA"/>
</dbReference>
<dbReference type="PATRIC" id="fig|37923.10.peg.75"/>
<dbReference type="RefSeq" id="WP_058730451.1">
    <property type="nucleotide sequence ID" value="NZ_CP113782.1"/>
</dbReference>
<evidence type="ECO:0000313" key="3">
    <source>
        <dbReference type="Proteomes" id="UP000053171"/>
    </source>
</evidence>
<reference evidence="2" key="1">
    <citation type="submission" date="2016-06" db="EMBL/GenBank/DDBJ databases">
        <title>Identification of putative biosynthetic pathways for the production of bioactive secondary metabolites by the marine actinomycete Kocuria kristinae RUTW2-3.</title>
        <authorList>
            <person name="Waterworth S.C."/>
            <person name="Walmsley T.A."/>
            <person name="Matongo T."/>
            <person name="Davies-Coleman M.T."/>
            <person name="Dorrington R.A."/>
        </authorList>
    </citation>
    <scope>NUCLEOTIDE SEQUENCE [LARGE SCALE GENOMIC DNA]</scope>
    <source>
        <strain evidence="2">RUTW2-3</strain>
    </source>
</reference>
<organism evidence="2 3">
    <name type="scientific">Rothia kristinae</name>
    <dbReference type="NCBI Taxonomy" id="37923"/>
    <lineage>
        <taxon>Bacteria</taxon>
        <taxon>Bacillati</taxon>
        <taxon>Actinomycetota</taxon>
        <taxon>Actinomycetes</taxon>
        <taxon>Micrococcales</taxon>
        <taxon>Micrococcaceae</taxon>
        <taxon>Rothia</taxon>
    </lineage>
</organism>
<dbReference type="Gene3D" id="1.20.1270.240">
    <property type="match status" value="1"/>
</dbReference>
<comment type="caution">
    <text evidence="2">The sequence shown here is derived from an EMBL/GenBank/DDBJ whole genome shotgun (WGS) entry which is preliminary data.</text>
</comment>
<dbReference type="PANTHER" id="PTHR12149:SF8">
    <property type="entry name" value="PROTEIN-RIBULOSAMINE 3-KINASE"/>
    <property type="match status" value="1"/>
</dbReference>
<dbReference type="Gene3D" id="1.10.510.10">
    <property type="entry name" value="Transferase(Phosphotransferase) domain 1"/>
    <property type="match status" value="1"/>
</dbReference>
<name>A0A147E808_9MICC</name>
<sequence>MDTFVKNTTGRAADWEAAGLDWLARAEPDGGVRICRVLGRPDGGLELERIREAAPSKSAAGAFGQALAVTHDAGAPAFGAGPDGWEGDGYQGPAGQQLDLRLGSWGSWGEFCAAARVAPLVRAGRFGADERALFGKLCDRLRAGDFDDDDAPARCHGDLWSGNVLWTEDEVVLIDPTAFGGHRESDLAALSLFGAPHLREIIAGYQQVHPLQEGWEDRVALHQIHLMLLHAVLFGGGYVTRALEIARRYA</sequence>
<evidence type="ECO:0008006" key="4">
    <source>
        <dbReference type="Google" id="ProtNLM"/>
    </source>
</evidence>
<keyword evidence="3" id="KW-1185">Reference proteome</keyword>
<gene>
    <name evidence="2" type="ORF">AN277_0202990</name>
</gene>
<keyword evidence="1" id="KW-0808">Transferase</keyword>
<dbReference type="Proteomes" id="UP000053171">
    <property type="component" value="Unassembled WGS sequence"/>
</dbReference>
<comment type="similarity">
    <text evidence="1">Belongs to the fructosamine kinase family.</text>
</comment>